<dbReference type="RefSeq" id="WP_121688707.1">
    <property type="nucleotide sequence ID" value="NZ_RCUY01000009.1"/>
</dbReference>
<dbReference type="PANTHER" id="PTHR43649:SF12">
    <property type="entry name" value="DIACETYLCHITOBIOSE BINDING PROTEIN DASA"/>
    <property type="match status" value="1"/>
</dbReference>
<dbReference type="Gene3D" id="3.40.190.10">
    <property type="entry name" value="Periplasmic binding protein-like II"/>
    <property type="match status" value="1"/>
</dbReference>
<dbReference type="OrthoDB" id="2515046at2"/>
<keyword evidence="2" id="KW-1185">Reference proteome</keyword>
<evidence type="ECO:0000313" key="2">
    <source>
        <dbReference type="Proteomes" id="UP000269438"/>
    </source>
</evidence>
<dbReference type="EMBL" id="RCUY01000009">
    <property type="protein sequence ID" value="RLP82162.1"/>
    <property type="molecule type" value="Genomic_DNA"/>
</dbReference>
<protein>
    <submittedName>
        <fullName evidence="1">Extracellular solute-binding protein</fullName>
    </submittedName>
</protein>
<dbReference type="PROSITE" id="PS51257">
    <property type="entry name" value="PROKAR_LIPOPROTEIN"/>
    <property type="match status" value="1"/>
</dbReference>
<reference evidence="1 2" key="1">
    <citation type="submission" date="2018-10" db="EMBL/GenBank/DDBJ databases">
        <authorList>
            <person name="Li J."/>
        </authorList>
    </citation>
    <scope>NUCLEOTIDE SEQUENCE [LARGE SCALE GENOMIC DNA]</scope>
    <source>
        <strain evidence="1 2">JCM 11654</strain>
    </source>
</reference>
<gene>
    <name evidence="1" type="ORF">D9V34_10120</name>
</gene>
<dbReference type="InterPro" id="IPR050490">
    <property type="entry name" value="Bact_solute-bd_prot1"/>
</dbReference>
<proteinExistence type="predicted"/>
<dbReference type="InterPro" id="IPR006059">
    <property type="entry name" value="SBP"/>
</dbReference>
<comment type="caution">
    <text evidence="1">The sequence shown here is derived from an EMBL/GenBank/DDBJ whole genome shotgun (WGS) entry which is preliminary data.</text>
</comment>
<name>A0A3L7ARY2_9MICO</name>
<accession>A0A3L7ARY2</accession>
<organism evidence="1 2">
    <name type="scientific">Mycetocola lacteus</name>
    <dbReference type="NCBI Taxonomy" id="76637"/>
    <lineage>
        <taxon>Bacteria</taxon>
        <taxon>Bacillati</taxon>
        <taxon>Actinomycetota</taxon>
        <taxon>Actinomycetes</taxon>
        <taxon>Micrococcales</taxon>
        <taxon>Microbacteriaceae</taxon>
        <taxon>Mycetocola</taxon>
    </lineage>
</organism>
<dbReference type="Proteomes" id="UP000269438">
    <property type="component" value="Unassembled WGS sequence"/>
</dbReference>
<evidence type="ECO:0000313" key="1">
    <source>
        <dbReference type="EMBL" id="RLP82162.1"/>
    </source>
</evidence>
<dbReference type="AlphaFoldDB" id="A0A3L7ARY2"/>
<dbReference type="SUPFAM" id="SSF53850">
    <property type="entry name" value="Periplasmic binding protein-like II"/>
    <property type="match status" value="1"/>
</dbReference>
<dbReference type="Pfam" id="PF01547">
    <property type="entry name" value="SBP_bac_1"/>
    <property type="match status" value="1"/>
</dbReference>
<dbReference type="PROSITE" id="PS51318">
    <property type="entry name" value="TAT"/>
    <property type="match status" value="1"/>
</dbReference>
<dbReference type="InterPro" id="IPR006311">
    <property type="entry name" value="TAT_signal"/>
</dbReference>
<dbReference type="PANTHER" id="PTHR43649">
    <property type="entry name" value="ARABINOSE-BINDING PROTEIN-RELATED"/>
    <property type="match status" value="1"/>
</dbReference>
<sequence length="445" mass="48019">MAGLTRRQLLGVGVAGLGAALLGGCASPALTRPGSAALKPATRAGEKITLTYWTWLKDMQQVADKWNRNNPDIHVTVVPIPQGNAGGYQKMYAALAAGGGPDLAQVELRTIPEFLLAGGLTNLADYGVDAHRHRYDPTLWGQVSYLDGVYGLPQDSGPMALYYHQPLFDRVGAGVPTTWDQWADIAVELRKTKTWIDCFSLSDAGPFVAYATQAGARWFTQGEGGWKINLLDEATLKTARFFDSALDRDLLITGYGPFSPPWSAAAARDQIASLTSASWADSILADVNGGAGKWRVAPMQRWGSRGFGSSALGGSTVAVLGHSRYPREALKFATWLTSSKEGIDGEIASGIGWSPTPDYIGAARTKPSAFFSGQTYNEDIMRPAAADQNPDWAWWPLTFQSFNILADEFRKKASGQSLVDGLRNAENQIITAMRNKGLSVERAAR</sequence>